<gene>
    <name evidence="2" type="ORF">BINO364_LOCUS16018</name>
</gene>
<dbReference type="Proteomes" id="UP000838878">
    <property type="component" value="Chromosome 9"/>
</dbReference>
<sequence>MAPPTKNVRAKTTPRPSTVNVPSTSRKAVPSKDKVVARAKVNKNTTVIGSSDITICKSEGSMPDFDAEYRQIAYGKFLRAMLEDCLVEEKIEREETQMDIQMAQLGNRFQKTMDILDKTNRRLKDISFVVEQKRLLNLKNQDCSTFYNMADNSSVEDILNNLKITEESCLDKLETKNVDFGYNNESGHRQLLDAVNEAIEGLEQIKKHSNLDIDKFKEYEKSHVNLNDIEKDRFDLESLKSELEMKFPKFSEKLLKEVSEKIASVMDNDDE</sequence>
<accession>A0A8J9VVE7</accession>
<organism evidence="2 3">
    <name type="scientific">Brenthis ino</name>
    <name type="common">lesser marbled fritillary</name>
    <dbReference type="NCBI Taxonomy" id="405034"/>
    <lineage>
        <taxon>Eukaryota</taxon>
        <taxon>Metazoa</taxon>
        <taxon>Ecdysozoa</taxon>
        <taxon>Arthropoda</taxon>
        <taxon>Hexapoda</taxon>
        <taxon>Insecta</taxon>
        <taxon>Pterygota</taxon>
        <taxon>Neoptera</taxon>
        <taxon>Endopterygota</taxon>
        <taxon>Lepidoptera</taxon>
        <taxon>Glossata</taxon>
        <taxon>Ditrysia</taxon>
        <taxon>Papilionoidea</taxon>
        <taxon>Nymphalidae</taxon>
        <taxon>Heliconiinae</taxon>
        <taxon>Argynnini</taxon>
        <taxon>Brenthis</taxon>
    </lineage>
</organism>
<evidence type="ECO:0000256" key="1">
    <source>
        <dbReference type="SAM" id="MobiDB-lite"/>
    </source>
</evidence>
<evidence type="ECO:0000313" key="2">
    <source>
        <dbReference type="EMBL" id="CAH0731108.1"/>
    </source>
</evidence>
<name>A0A8J9VVE7_9NEOP</name>
<feature type="region of interest" description="Disordered" evidence="1">
    <location>
        <begin position="1"/>
        <end position="32"/>
    </location>
</feature>
<protein>
    <submittedName>
        <fullName evidence="2">Uncharacterized protein</fullName>
    </submittedName>
</protein>
<feature type="compositionally biased region" description="Polar residues" evidence="1">
    <location>
        <begin position="14"/>
        <end position="26"/>
    </location>
</feature>
<feature type="non-terminal residue" evidence="2">
    <location>
        <position position="271"/>
    </location>
</feature>
<dbReference type="OrthoDB" id="8113238at2759"/>
<keyword evidence="3" id="KW-1185">Reference proteome</keyword>
<proteinExistence type="predicted"/>
<dbReference type="EMBL" id="OV170229">
    <property type="protein sequence ID" value="CAH0731108.1"/>
    <property type="molecule type" value="Genomic_DNA"/>
</dbReference>
<dbReference type="AlphaFoldDB" id="A0A8J9VVE7"/>
<evidence type="ECO:0000313" key="3">
    <source>
        <dbReference type="Proteomes" id="UP000838878"/>
    </source>
</evidence>
<reference evidence="2" key="1">
    <citation type="submission" date="2021-12" db="EMBL/GenBank/DDBJ databases">
        <authorList>
            <person name="Martin H S."/>
        </authorList>
    </citation>
    <scope>NUCLEOTIDE SEQUENCE</scope>
</reference>